<dbReference type="InterPro" id="IPR003599">
    <property type="entry name" value="Ig_sub"/>
</dbReference>
<organism evidence="5 6">
    <name type="scientific">Urocitellus parryii</name>
    <name type="common">Arctic ground squirrel</name>
    <name type="synonym">Spermophilus parryii</name>
    <dbReference type="NCBI Taxonomy" id="9999"/>
    <lineage>
        <taxon>Eukaryota</taxon>
        <taxon>Metazoa</taxon>
        <taxon>Chordata</taxon>
        <taxon>Craniata</taxon>
        <taxon>Vertebrata</taxon>
        <taxon>Euteleostomi</taxon>
        <taxon>Mammalia</taxon>
        <taxon>Eutheria</taxon>
        <taxon>Euarchontoglires</taxon>
        <taxon>Glires</taxon>
        <taxon>Rodentia</taxon>
        <taxon>Sciuromorpha</taxon>
        <taxon>Sciuridae</taxon>
        <taxon>Xerinae</taxon>
        <taxon>Marmotini</taxon>
        <taxon>Urocitellus</taxon>
    </lineage>
</organism>
<dbReference type="Proteomes" id="UP000694417">
    <property type="component" value="Unplaced"/>
</dbReference>
<dbReference type="InterPro" id="IPR007110">
    <property type="entry name" value="Ig-like_dom"/>
</dbReference>
<dbReference type="InterPro" id="IPR013106">
    <property type="entry name" value="Ig_V-set"/>
</dbReference>
<keyword evidence="1" id="KW-0391">Immunity</keyword>
<dbReference type="FunFam" id="2.60.40.10:FF:000212">
    <property type="entry name" value="Immunoglobulin kappa chain variable 12-38"/>
    <property type="match status" value="1"/>
</dbReference>
<dbReference type="GO" id="GO:0005576">
    <property type="term" value="C:extracellular region"/>
    <property type="evidence" value="ECO:0007669"/>
    <property type="project" value="UniProtKB-ARBA"/>
</dbReference>
<reference evidence="5" key="1">
    <citation type="submission" date="2025-08" db="UniProtKB">
        <authorList>
            <consortium name="Ensembl"/>
        </authorList>
    </citation>
    <scope>IDENTIFICATION</scope>
</reference>
<protein>
    <recommendedName>
        <fullName evidence="4">Ig-like domain-containing protein</fullName>
    </recommendedName>
</protein>
<keyword evidence="6" id="KW-1185">Reference proteome</keyword>
<evidence type="ECO:0000313" key="5">
    <source>
        <dbReference type="Ensembl" id="ENSUPAP00010007029.1"/>
    </source>
</evidence>
<reference evidence="5" key="2">
    <citation type="submission" date="2025-09" db="UniProtKB">
        <authorList>
            <consortium name="Ensembl"/>
        </authorList>
    </citation>
    <scope>IDENTIFICATION</scope>
</reference>
<dbReference type="SMART" id="SM00406">
    <property type="entry name" value="IGv"/>
    <property type="match status" value="1"/>
</dbReference>
<evidence type="ECO:0000256" key="1">
    <source>
        <dbReference type="ARBA" id="ARBA00022859"/>
    </source>
</evidence>
<keyword evidence="2" id="KW-1064">Adaptive immunity</keyword>
<dbReference type="Ensembl" id="ENSUPAT00010008038.1">
    <property type="protein sequence ID" value="ENSUPAP00010007029.1"/>
    <property type="gene ID" value="ENSUPAG00010005664.1"/>
</dbReference>
<dbReference type="InterPro" id="IPR050150">
    <property type="entry name" value="IgV_Light_Chain"/>
</dbReference>
<evidence type="ECO:0000256" key="2">
    <source>
        <dbReference type="ARBA" id="ARBA00023130"/>
    </source>
</evidence>
<feature type="domain" description="Ig-like" evidence="4">
    <location>
        <begin position="15"/>
        <end position="99"/>
    </location>
</feature>
<dbReference type="GO" id="GO:0005886">
    <property type="term" value="C:plasma membrane"/>
    <property type="evidence" value="ECO:0007669"/>
    <property type="project" value="UniProtKB-ARBA"/>
</dbReference>
<evidence type="ECO:0000313" key="6">
    <source>
        <dbReference type="Proteomes" id="UP000694417"/>
    </source>
</evidence>
<keyword evidence="3" id="KW-1280">Immunoglobulin</keyword>
<dbReference type="SUPFAM" id="SSF48726">
    <property type="entry name" value="Immunoglobulin"/>
    <property type="match status" value="1"/>
</dbReference>
<dbReference type="Pfam" id="PF07686">
    <property type="entry name" value="V-set"/>
    <property type="match status" value="1"/>
</dbReference>
<dbReference type="InterPro" id="IPR036179">
    <property type="entry name" value="Ig-like_dom_sf"/>
</dbReference>
<dbReference type="AlphaFoldDB" id="A0A8D2H5A0"/>
<evidence type="ECO:0000259" key="4">
    <source>
        <dbReference type="PROSITE" id="PS50835"/>
    </source>
</evidence>
<proteinExistence type="predicted"/>
<dbReference type="PANTHER" id="PTHR23267">
    <property type="entry name" value="IMMUNOGLOBULIN LIGHT CHAIN"/>
    <property type="match status" value="1"/>
</dbReference>
<dbReference type="InterPro" id="IPR013783">
    <property type="entry name" value="Ig-like_fold"/>
</dbReference>
<dbReference type="Gene3D" id="2.60.40.10">
    <property type="entry name" value="Immunoglobulins"/>
    <property type="match status" value="1"/>
</dbReference>
<evidence type="ECO:0000256" key="3">
    <source>
        <dbReference type="ARBA" id="ARBA00043265"/>
    </source>
</evidence>
<sequence length="117" mass="12660">MVSRALGSSASGNIAEIVLTQTPDSVTLSPGERATVTCRANQSYWYQQKPGQAPRLMINYATSLKSGVPLRSSGSGSWTDFTLTISSLEPEDAATYYCQQSWDFPPTVTQAMTKTSQ</sequence>
<dbReference type="GeneTree" id="ENSGT00940000153770"/>
<dbReference type="GO" id="GO:0019814">
    <property type="term" value="C:immunoglobulin complex"/>
    <property type="evidence" value="ECO:0007669"/>
    <property type="project" value="UniProtKB-KW"/>
</dbReference>
<name>A0A8D2H5A0_UROPR</name>
<dbReference type="PROSITE" id="PS50835">
    <property type="entry name" value="IG_LIKE"/>
    <property type="match status" value="1"/>
</dbReference>
<dbReference type="GO" id="GO:0002250">
    <property type="term" value="P:adaptive immune response"/>
    <property type="evidence" value="ECO:0007669"/>
    <property type="project" value="UniProtKB-KW"/>
</dbReference>
<dbReference type="SMART" id="SM00409">
    <property type="entry name" value="IG"/>
    <property type="match status" value="1"/>
</dbReference>
<accession>A0A8D2H5A0</accession>